<sequence length="699" mass="69553">MTTPNLPAAGTNFGQYFIPANLSNGVTGGLADFSGMTREDWEALIEGDWNGKLLPLGDPLEIIRELVHAVTSALTGDFDPFIDLIGEVPILGDIAKGAQALLQGVIPIGWLSTDTPNLLANPDFDGADSMVVGEGWLYDAAVGRTKAGSARFTGAGVRGLQQSTPVQVAEGQELDAEVWAKWSGVATSSSAAAWKLAVRWWDGETMLAETVIASKTSPAASSDWVKLSGSATTPAGATLATLTLITEDVVTAGSIWWDDAALRKPATSIPQQWVTGLLDALGNLGDWIEHLIDQALTALGIPSVGEIGDRIGDFADAIGDLLGLGEDNAAGLDTLLDKLLHDPAAVLGSIPKAMVAGLESALAGIDDFVQDLIDALLRALRGIPVVGGTLADIISDLGGLKDTTETTQQQVSTGLGGQAITVGVLDDMAYHLVSYTSVGTTTWTPAAHVVPTGYEVDHYLVTVYGGGTGGARSTDGGTGGQGGGRICDRISPTDAGTSQTIIVGQGGAGCPANSTGLGSDGGVSKFGNLVVSVPGTSAIPTIFGDLASSAAPGSGGDGGLLIVVGISANTGSTSSTGSHSHSISHDRRISPGGVGESSSGAAGGSAGIGDSGYWGSVTPAGNGAHGITKGNYTTGGAGGGGGGAVYGLFGQQRGGNGGAPGGGGGGAGDWNAALGQSAGAGGNGGRGQVDVCAMFRPVA</sequence>
<dbReference type="Gene3D" id="2.60.120.260">
    <property type="entry name" value="Galactose-binding domain-like"/>
    <property type="match status" value="1"/>
</dbReference>
<evidence type="ECO:0000259" key="2">
    <source>
        <dbReference type="Pfam" id="PF21722"/>
    </source>
</evidence>
<gene>
    <name evidence="3" type="ORF">nbrc107696_06140</name>
</gene>
<dbReference type="Proteomes" id="UP000444960">
    <property type="component" value="Unassembled WGS sequence"/>
</dbReference>
<evidence type="ECO:0000313" key="4">
    <source>
        <dbReference type="Proteomes" id="UP000444960"/>
    </source>
</evidence>
<feature type="domain" description="Glycine-rich" evidence="2">
    <location>
        <begin position="437"/>
        <end position="689"/>
    </location>
</feature>
<proteinExistence type="predicted"/>
<evidence type="ECO:0000313" key="3">
    <source>
        <dbReference type="EMBL" id="GEE00168.1"/>
    </source>
</evidence>
<dbReference type="OrthoDB" id="4381573at2"/>
<reference evidence="4" key="1">
    <citation type="submission" date="2019-06" db="EMBL/GenBank/DDBJ databases">
        <title>Gordonia isolated from sludge of a wastewater treatment plant.</title>
        <authorList>
            <person name="Tamura T."/>
            <person name="Aoyama K."/>
            <person name="Kang Y."/>
            <person name="Saito S."/>
            <person name="Akiyama N."/>
            <person name="Yazawa K."/>
            <person name="Gonoi T."/>
            <person name="Mikami Y."/>
        </authorList>
    </citation>
    <scope>NUCLEOTIDE SEQUENCE [LARGE SCALE GENOMIC DNA]</scope>
    <source>
        <strain evidence="4">NBRC 107696</strain>
    </source>
</reference>
<accession>A0A7I9V412</accession>
<dbReference type="EMBL" id="BJOV01000002">
    <property type="protein sequence ID" value="GEE00168.1"/>
    <property type="molecule type" value="Genomic_DNA"/>
</dbReference>
<protein>
    <recommendedName>
        <fullName evidence="2">Glycine-rich domain-containing protein</fullName>
    </recommendedName>
</protein>
<dbReference type="AlphaFoldDB" id="A0A7I9V412"/>
<feature type="compositionally biased region" description="Low complexity" evidence="1">
    <location>
        <begin position="571"/>
        <end position="581"/>
    </location>
</feature>
<evidence type="ECO:0000256" key="1">
    <source>
        <dbReference type="SAM" id="MobiDB-lite"/>
    </source>
</evidence>
<dbReference type="InterPro" id="IPR049304">
    <property type="entry name" value="Gly_rich_dom"/>
</dbReference>
<feature type="region of interest" description="Disordered" evidence="1">
    <location>
        <begin position="571"/>
        <end position="605"/>
    </location>
</feature>
<name>A0A7I9V412_9ACTN</name>
<comment type="caution">
    <text evidence="3">The sequence shown here is derived from an EMBL/GenBank/DDBJ whole genome shotgun (WGS) entry which is preliminary data.</text>
</comment>
<dbReference type="RefSeq" id="WP_161894099.1">
    <property type="nucleotide sequence ID" value="NZ_BJOV01000002.1"/>
</dbReference>
<dbReference type="Pfam" id="PF21722">
    <property type="entry name" value="Gly_rich_2"/>
    <property type="match status" value="1"/>
</dbReference>
<organism evidence="3 4">
    <name type="scientific">Gordonia spumicola</name>
    <dbReference type="NCBI Taxonomy" id="589161"/>
    <lineage>
        <taxon>Bacteria</taxon>
        <taxon>Bacillati</taxon>
        <taxon>Actinomycetota</taxon>
        <taxon>Actinomycetes</taxon>
        <taxon>Mycobacteriales</taxon>
        <taxon>Gordoniaceae</taxon>
        <taxon>Gordonia</taxon>
    </lineage>
</organism>
<keyword evidence="4" id="KW-1185">Reference proteome</keyword>